<dbReference type="OrthoDB" id="9802600at2"/>
<reference evidence="2 3" key="1">
    <citation type="submission" date="2016-08" db="EMBL/GenBank/DDBJ databases">
        <authorList>
            <person name="Seilhamer J.J."/>
        </authorList>
    </citation>
    <scope>NUCLEOTIDE SEQUENCE [LARGE SCALE GENOMIC DNA]</scope>
    <source>
        <strain evidence="2 3">NML150140-1</strain>
    </source>
</reference>
<dbReference type="InterPro" id="IPR012341">
    <property type="entry name" value="6hp_glycosidase-like_sf"/>
</dbReference>
<dbReference type="InterPro" id="IPR008928">
    <property type="entry name" value="6-hairpin_glycosidase_sf"/>
</dbReference>
<dbReference type="EMBL" id="MEHA01000004">
    <property type="protein sequence ID" value="ODR53596.1"/>
    <property type="molecule type" value="Genomic_DNA"/>
</dbReference>
<dbReference type="InterPro" id="IPR054363">
    <property type="entry name" value="GH95_cat"/>
</dbReference>
<organism evidence="2 3">
    <name type="scientific">Eisenbergiella tayi</name>
    <dbReference type="NCBI Taxonomy" id="1432052"/>
    <lineage>
        <taxon>Bacteria</taxon>
        <taxon>Bacillati</taxon>
        <taxon>Bacillota</taxon>
        <taxon>Clostridia</taxon>
        <taxon>Lachnospirales</taxon>
        <taxon>Lachnospiraceae</taxon>
        <taxon>Eisenbergiella</taxon>
    </lineage>
</organism>
<dbReference type="PANTHER" id="PTHR31084:SF0">
    <property type="entry name" value="ALPHA-L-FUCOSIDASE 2"/>
    <property type="match status" value="1"/>
</dbReference>
<protein>
    <recommendedName>
        <fullName evidence="1">Glycosyl hydrolase family 95 catalytic domain-containing protein</fullName>
    </recommendedName>
</protein>
<name>A0A1E3UL95_9FIRM</name>
<proteinExistence type="predicted"/>
<evidence type="ECO:0000313" key="2">
    <source>
        <dbReference type="EMBL" id="ODR53596.1"/>
    </source>
</evidence>
<sequence>MNKKMVLDRIPCQFCEGPFWGNGKMGAVLYVQNGKLCISVDHVGLWELRETLPDMPKADFQEILAHKKEFIAGDPRYVEQTDIFGDNIGRTRLPSLAVELSLPGEIASFLAETDMLEAGTGLRLEMKDGKVFEGEIWLDSCVNVLGIALYGEGAGELEVKALGWDLDSPRLKPLKDWHYEPCIQTEENGLVTVRQHFGGSQSAVLSAGRRETKYSRKAQYAMEAQHSMEAQRSREAEGLFLAVSIETGDQTEEADMAAFGTKLVQDYLDNRDSYLEAHRLDWKTFWDGFAVEVPNERLQEAFEQEMYKLYCNEREDSSPVTLQGVWNPNNRMPAWFGDLHNDLNVQSCYWPAYKTGNVKLVRPYIDYYSKAAPRFMERAYKLFGIKDAIHIPTMMAPDGTGAASEWCYWNSLLGPELFVAVDFTWFYEYSREEDTLRDKIYPFIEKVLHLYQGIAIEKEDGCLHIPFTTSPEVDRDGHMLLADDATFTLSCLHYLCRKMNGYAQKLQLDGASWLAWSDRLVPVKTNEKGLPVYAGVDVFASHRHFCHLYPIYPLCEEAHNELAQRSLDTAINQGFLEFAAFSCPYLGIMAARCGRGNMSRTMLELYCMVFRSRNSFTVNGDPYQNGILRISDTNAGESSDAFTLESGFFIPTALCEMFVHRAKDTIWVQMGMPDEWKTCSCRELAVEGGHRITSEREDYSIRRILLKAGCEETLTLRWKDDIPVKRVMRNGAEMKGCGQKSLTLEVLPGEEFVIEFE</sequence>
<evidence type="ECO:0000313" key="3">
    <source>
        <dbReference type="Proteomes" id="UP000094271"/>
    </source>
</evidence>
<gene>
    <name evidence="2" type="ORF">BEI59_07905</name>
</gene>
<dbReference type="Pfam" id="PF22124">
    <property type="entry name" value="Glyco_hydro_95_cat"/>
    <property type="match status" value="1"/>
</dbReference>
<feature type="domain" description="Glycosyl hydrolase family 95 catalytic" evidence="1">
    <location>
        <begin position="305"/>
        <end position="608"/>
    </location>
</feature>
<dbReference type="PANTHER" id="PTHR31084">
    <property type="entry name" value="ALPHA-L-FUCOSIDASE 2"/>
    <property type="match status" value="1"/>
</dbReference>
<dbReference type="SUPFAM" id="SSF48208">
    <property type="entry name" value="Six-hairpin glycosidases"/>
    <property type="match status" value="1"/>
</dbReference>
<dbReference type="RefSeq" id="WP_069431483.1">
    <property type="nucleotide sequence ID" value="NZ_MEHA01000004.1"/>
</dbReference>
<evidence type="ECO:0000259" key="1">
    <source>
        <dbReference type="Pfam" id="PF22124"/>
    </source>
</evidence>
<dbReference type="GO" id="GO:0004560">
    <property type="term" value="F:alpha-L-fucosidase activity"/>
    <property type="evidence" value="ECO:0007669"/>
    <property type="project" value="TreeGrafter"/>
</dbReference>
<comment type="caution">
    <text evidence="2">The sequence shown here is derived from an EMBL/GenBank/DDBJ whole genome shotgun (WGS) entry which is preliminary data.</text>
</comment>
<dbReference type="Proteomes" id="UP000094271">
    <property type="component" value="Unassembled WGS sequence"/>
</dbReference>
<dbReference type="AlphaFoldDB" id="A0A1E3UL95"/>
<accession>A0A1E3UL95</accession>
<dbReference type="GO" id="GO:0005975">
    <property type="term" value="P:carbohydrate metabolic process"/>
    <property type="evidence" value="ECO:0007669"/>
    <property type="project" value="InterPro"/>
</dbReference>
<dbReference type="Gene3D" id="1.50.10.10">
    <property type="match status" value="1"/>
</dbReference>